<dbReference type="InterPro" id="IPR036108">
    <property type="entry name" value="4pyrrol_syn_uPrphyn_synt_sf"/>
</dbReference>
<keyword evidence="3" id="KW-1185">Reference proteome</keyword>
<protein>
    <submittedName>
        <fullName evidence="2">Uroporphyrinogen-III synthase</fullName>
    </submittedName>
</protein>
<dbReference type="Proteomes" id="UP000002654">
    <property type="component" value="Chromosome"/>
</dbReference>
<dbReference type="InterPro" id="IPR003754">
    <property type="entry name" value="4pyrrol_synth_uPrphyn_synth"/>
</dbReference>
<dbReference type="GeneID" id="11262435"/>
<dbReference type="PaxDb" id="768679-TTX_1556a"/>
<feature type="domain" description="Tetrapyrrole biosynthesis uroporphyrinogen III synthase" evidence="1">
    <location>
        <begin position="43"/>
        <end position="205"/>
    </location>
</feature>
<evidence type="ECO:0000259" key="1">
    <source>
        <dbReference type="Pfam" id="PF02602"/>
    </source>
</evidence>
<dbReference type="GO" id="GO:0004852">
    <property type="term" value="F:uroporphyrinogen-III synthase activity"/>
    <property type="evidence" value="ECO:0007669"/>
    <property type="project" value="InterPro"/>
</dbReference>
<gene>
    <name evidence="2" type="ORF">TTX_1556a</name>
</gene>
<dbReference type="SUPFAM" id="SSF69618">
    <property type="entry name" value="HemD-like"/>
    <property type="match status" value="1"/>
</dbReference>
<dbReference type="AlphaFoldDB" id="G4RKT8"/>
<dbReference type="Gene3D" id="3.40.50.10090">
    <property type="match status" value="1"/>
</dbReference>
<evidence type="ECO:0000313" key="2">
    <source>
        <dbReference type="EMBL" id="CCC82183.1"/>
    </source>
</evidence>
<dbReference type="RefSeq" id="WP_014127437.1">
    <property type="nucleotide sequence ID" value="NC_016070.1"/>
</dbReference>
<dbReference type="OrthoDB" id="15395at2157"/>
<sequence length="213" mass="22824">MSAVDSGKRVVLVLRAKDGPCPPNAVCVKVAKIKPMSAINIPDGEYLVVMSAAVADLVDIRKISARFKCIICVGPSTAAAVGERCIVPRRYDSYGLVELLRSLRPGRVIVLRSAKGNSILRSSVPNVVEVPVYDLEEDPDGIATARNIDADVVVVASSYVAEIAWSHGLLNKRLVVAIGQATSERLRELGVSHYVSPVPLIKDAVEFANALRP</sequence>
<dbReference type="KEGG" id="ttn:TTX_1556a"/>
<accession>G4RKT8</accession>
<dbReference type="STRING" id="768679.TTX_1556a"/>
<name>G4RKT8_THETK</name>
<dbReference type="Pfam" id="PF02602">
    <property type="entry name" value="HEM4"/>
    <property type="match status" value="1"/>
</dbReference>
<dbReference type="HOGENOM" id="CLU_1307863_0_0_2"/>
<reference evidence="2 3" key="1">
    <citation type="journal article" date="2011" name="PLoS ONE">
        <title>The complete genome sequence of Thermoproteus tenax: a physiologically versatile member of the Crenarchaeota.</title>
        <authorList>
            <person name="Siebers B."/>
            <person name="Zaparty M."/>
            <person name="Raddatz G."/>
            <person name="Tjaden B."/>
            <person name="Albers S.V."/>
            <person name="Bell S.D."/>
            <person name="Blombach F."/>
            <person name="Kletzin A."/>
            <person name="Kyrpides N."/>
            <person name="Lanz C."/>
            <person name="Plagens A."/>
            <person name="Rampp M."/>
            <person name="Rosinus A."/>
            <person name="von Jan M."/>
            <person name="Makarova K.S."/>
            <person name="Klenk H.P."/>
            <person name="Schuster S.C."/>
            <person name="Hensel R."/>
        </authorList>
    </citation>
    <scope>NUCLEOTIDE SEQUENCE [LARGE SCALE GENOMIC DNA]</scope>
    <source>
        <strain evidence="3">ATCC 35583 / DSM 2078 / JCM 9277 / NBRC 100435 / Kra 1</strain>
    </source>
</reference>
<dbReference type="PATRIC" id="fig|768679.9.peg.1577"/>
<organism evidence="2 3">
    <name type="scientific">Thermoproteus tenax (strain ATCC 35583 / DSM 2078 / JCM 9277 / NBRC 100435 / Kra 1)</name>
    <dbReference type="NCBI Taxonomy" id="768679"/>
    <lineage>
        <taxon>Archaea</taxon>
        <taxon>Thermoproteota</taxon>
        <taxon>Thermoprotei</taxon>
        <taxon>Thermoproteales</taxon>
        <taxon>Thermoproteaceae</taxon>
        <taxon>Thermoproteus</taxon>
    </lineage>
</organism>
<evidence type="ECO:0000313" key="3">
    <source>
        <dbReference type="Proteomes" id="UP000002654"/>
    </source>
</evidence>
<dbReference type="GO" id="GO:0033014">
    <property type="term" value="P:tetrapyrrole biosynthetic process"/>
    <property type="evidence" value="ECO:0007669"/>
    <property type="project" value="InterPro"/>
</dbReference>
<dbReference type="EMBL" id="FN869859">
    <property type="protein sequence ID" value="CCC82183.1"/>
    <property type="molecule type" value="Genomic_DNA"/>
</dbReference>
<proteinExistence type="predicted"/>
<dbReference type="eggNOG" id="arCOG02048">
    <property type="taxonomic scope" value="Archaea"/>
</dbReference>